<reference evidence="8" key="1">
    <citation type="submission" date="2022-07" db="EMBL/GenBank/DDBJ databases">
        <title>Phylogenomic reconstructions and comparative analyses of Kickxellomycotina fungi.</title>
        <authorList>
            <person name="Reynolds N.K."/>
            <person name="Stajich J.E."/>
            <person name="Barry K."/>
            <person name="Grigoriev I.V."/>
            <person name="Crous P."/>
            <person name="Smith M.E."/>
        </authorList>
    </citation>
    <scope>NUCLEOTIDE SEQUENCE</scope>
    <source>
        <strain evidence="8">IMI 214461</strain>
    </source>
</reference>
<comment type="caution">
    <text evidence="8">The sequence shown here is derived from an EMBL/GenBank/DDBJ whole genome shotgun (WGS) entry which is preliminary data.</text>
</comment>
<dbReference type="InterPro" id="IPR002553">
    <property type="entry name" value="Clathrin/coatomer_adapt-like_N"/>
</dbReference>
<name>A0A9W8EL94_9FUNG</name>
<comment type="similarity">
    <text evidence="2">Belongs to the adaptor complexes large subunit family.</text>
</comment>
<dbReference type="GO" id="GO:0012505">
    <property type="term" value="C:endomembrane system"/>
    <property type="evidence" value="ECO:0007669"/>
    <property type="project" value="UniProtKB-SubCell"/>
</dbReference>
<dbReference type="GO" id="GO:0016192">
    <property type="term" value="P:vesicle-mediated transport"/>
    <property type="evidence" value="ECO:0007669"/>
    <property type="project" value="InterPro"/>
</dbReference>
<dbReference type="AlphaFoldDB" id="A0A9W8EL94"/>
<comment type="subcellular location">
    <subcellularLocation>
        <location evidence="1">Endomembrane system</location>
    </subcellularLocation>
</comment>
<organism evidence="8 9">
    <name type="scientific">Coemansia thaxteri</name>
    <dbReference type="NCBI Taxonomy" id="2663907"/>
    <lineage>
        <taxon>Eukaryota</taxon>
        <taxon>Fungi</taxon>
        <taxon>Fungi incertae sedis</taxon>
        <taxon>Zoopagomycota</taxon>
        <taxon>Kickxellomycotina</taxon>
        <taxon>Kickxellomycetes</taxon>
        <taxon>Kickxellales</taxon>
        <taxon>Kickxellaceae</taxon>
        <taxon>Coemansia</taxon>
    </lineage>
</organism>
<dbReference type="SUPFAM" id="SSF48371">
    <property type="entry name" value="ARM repeat"/>
    <property type="match status" value="1"/>
</dbReference>
<keyword evidence="5" id="KW-0472">Membrane</keyword>
<dbReference type="GO" id="GO:0030123">
    <property type="term" value="C:AP-3 adaptor complex"/>
    <property type="evidence" value="ECO:0007669"/>
    <property type="project" value="InterPro"/>
</dbReference>
<feature type="compositionally biased region" description="Polar residues" evidence="6">
    <location>
        <begin position="699"/>
        <end position="711"/>
    </location>
</feature>
<dbReference type="EMBL" id="JANBQF010000019">
    <property type="protein sequence ID" value="KAJ2007722.1"/>
    <property type="molecule type" value="Genomic_DNA"/>
</dbReference>
<feature type="domain" description="Clathrin/coatomer adaptor adaptin-like N-terminal" evidence="7">
    <location>
        <begin position="48"/>
        <end position="591"/>
    </location>
</feature>
<evidence type="ECO:0000256" key="4">
    <source>
        <dbReference type="ARBA" id="ARBA00022927"/>
    </source>
</evidence>
<dbReference type="Proteomes" id="UP001150907">
    <property type="component" value="Unassembled WGS sequence"/>
</dbReference>
<dbReference type="InterPro" id="IPR016024">
    <property type="entry name" value="ARM-type_fold"/>
</dbReference>
<dbReference type="PIRSF" id="PIRSF037096">
    <property type="entry name" value="AP3_complex_beta"/>
    <property type="match status" value="1"/>
</dbReference>
<feature type="region of interest" description="Disordered" evidence="6">
    <location>
        <begin position="699"/>
        <end position="723"/>
    </location>
</feature>
<protein>
    <submittedName>
        <fullName evidence="8">AP-3 complex subunit beta</fullName>
    </submittedName>
</protein>
<evidence type="ECO:0000256" key="5">
    <source>
        <dbReference type="ARBA" id="ARBA00023136"/>
    </source>
</evidence>
<dbReference type="OrthoDB" id="10254310at2759"/>
<accession>A0A9W8EL94</accession>
<dbReference type="Pfam" id="PF01602">
    <property type="entry name" value="Adaptin_N"/>
    <property type="match status" value="1"/>
</dbReference>
<feature type="compositionally biased region" description="Low complexity" evidence="6">
    <location>
        <begin position="758"/>
        <end position="794"/>
    </location>
</feature>
<dbReference type="InterPro" id="IPR026740">
    <property type="entry name" value="AP3_beta"/>
</dbReference>
<evidence type="ECO:0000256" key="6">
    <source>
        <dbReference type="SAM" id="MobiDB-lite"/>
    </source>
</evidence>
<evidence type="ECO:0000256" key="2">
    <source>
        <dbReference type="ARBA" id="ARBA00006613"/>
    </source>
</evidence>
<keyword evidence="4" id="KW-0653">Protein transport</keyword>
<evidence type="ECO:0000313" key="9">
    <source>
        <dbReference type="Proteomes" id="UP001150907"/>
    </source>
</evidence>
<keyword evidence="9" id="KW-1185">Reference proteome</keyword>
<evidence type="ECO:0000256" key="3">
    <source>
        <dbReference type="ARBA" id="ARBA00022448"/>
    </source>
</evidence>
<sequence length="839" mass="89686">MAEYLSKAVALAQDAAKLSMRFSEGLVDNALEFGLDTPGSFYDNAEFKLAQVRKELASDRDKDKVVAMKRLLAAVAKGHDASEYFADVVKNVASGSLDVRRLVYMYLLRYAEQEQDLALLSVNTFQRDLADDNQVIRGMALRVMSSIRVPSISPIVVLAVRRLAADRSAHVRKTAALAVVKLVRLDAGQRAELEGVVESMLRENSPLAVGSVVRAFCAVCPARYDMVHAHFRRWCALLPDLDEWGQAELARLLTAYARTQFARPSAAATALDPDHALLLRAVQPLMQSRNSAVVMAAVAAFSHVAPPALLPAVARPLVRLLKAGREAAYVALTNISQIAARAPAMFAPYTRSFFVAASDAPFTRRIKLRILAAVASPRTAALMAAELAAYAQSPLPDVAVGAAAVLLACARRVREAAMDCFARLLLMVDDTRADVACASMRAVRALLLDGTVRDLPSRPATLYDIVCFLVRKLDTAGLRADEARAHVVSLVSVFADSKFGTLHALDVLRRGAQTFKSEGPQTRMQLLELAVRLLLACRAGEAEEGAAASPLAERLRANSDKLADMHAYLFTLARYDVSFDVRDRARMLRALCPLPGDEAHVELMPHVLAIARDLLAPAAGDDIIPKASAASSCCARAVEYTVGSLSLTVGRPMSEYAPLLDWPSAPPTRVDRSDVTVDAEHVAPRAITIAGISGRAQPFSTASADYSTPRSATDHDDLDAFLNSPSDSAAARFPLPRSAVVFHQPAESSDSESDSGDETSSSGLSSSSSNASSNASGNASGSECNDQAGSSSDDASGDESTNPAAGAAAVDGFMAYGRRHSSDDEHAQPLMDGTSQHWQ</sequence>
<dbReference type="PANTHER" id="PTHR11134">
    <property type="entry name" value="ADAPTOR COMPLEX SUBUNIT BETA FAMILY MEMBER"/>
    <property type="match status" value="1"/>
</dbReference>
<evidence type="ECO:0000313" key="8">
    <source>
        <dbReference type="EMBL" id="KAJ2007722.1"/>
    </source>
</evidence>
<feature type="region of interest" description="Disordered" evidence="6">
    <location>
        <begin position="743"/>
        <end position="839"/>
    </location>
</feature>
<dbReference type="Gene3D" id="1.25.10.10">
    <property type="entry name" value="Leucine-rich Repeat Variant"/>
    <property type="match status" value="1"/>
</dbReference>
<gene>
    <name evidence="8" type="primary">APL6</name>
    <name evidence="8" type="ORF">H4R26_000603</name>
</gene>
<dbReference type="InterPro" id="IPR011989">
    <property type="entry name" value="ARM-like"/>
</dbReference>
<evidence type="ECO:0000256" key="1">
    <source>
        <dbReference type="ARBA" id="ARBA00004308"/>
    </source>
</evidence>
<dbReference type="GO" id="GO:0006886">
    <property type="term" value="P:intracellular protein transport"/>
    <property type="evidence" value="ECO:0007669"/>
    <property type="project" value="InterPro"/>
</dbReference>
<evidence type="ECO:0000259" key="7">
    <source>
        <dbReference type="Pfam" id="PF01602"/>
    </source>
</evidence>
<proteinExistence type="inferred from homology"/>
<dbReference type="InterPro" id="IPR026739">
    <property type="entry name" value="AP_beta"/>
</dbReference>
<keyword evidence="3" id="KW-0813">Transport</keyword>